<feature type="transmembrane region" description="Helical" evidence="5">
    <location>
        <begin position="394"/>
        <end position="420"/>
    </location>
</feature>
<evidence type="ECO:0000259" key="6">
    <source>
        <dbReference type="PROSITE" id="PS50850"/>
    </source>
</evidence>
<feature type="transmembrane region" description="Helical" evidence="5">
    <location>
        <begin position="150"/>
        <end position="172"/>
    </location>
</feature>
<keyword evidence="8" id="KW-1185">Reference proteome</keyword>
<dbReference type="FunFam" id="1.20.1250.20:FF:000082">
    <property type="entry name" value="MFS multidrug transporter, putative"/>
    <property type="match status" value="1"/>
</dbReference>
<protein>
    <submittedName>
        <fullName evidence="7">Transporter</fullName>
    </submittedName>
</protein>
<dbReference type="PANTHER" id="PTHR23502">
    <property type="entry name" value="MAJOR FACILITATOR SUPERFAMILY"/>
    <property type="match status" value="1"/>
</dbReference>
<dbReference type="Gene3D" id="1.20.1250.20">
    <property type="entry name" value="MFS general substrate transporter like domains"/>
    <property type="match status" value="1"/>
</dbReference>
<dbReference type="HOGENOM" id="CLU_008455_11_6_1"/>
<sequence>MSESMFSYQPDEADVQSISRHHSQNMSIDDEKKYEVVFDGQDDQENINEAMSIGRKWFISLVLSGTSICVTMLSSCWSMASENIINHFGISREVSILGISLYIFGLGFGPLFLSPISEFYGRKLTYIFGLSLCCVFEILTAFSPNIGGLLFGRFCSGFFGSAFLSVAGGTFTDQFKKDEIGVPLAVYSISPFLGPSLGPLISAFINENLYWRWTFYIMLIFSAAMLLLIIAFVPETYVPVLLMRKAKRKRAETGDDRYYAPLEIMQKEQSVFTAALFSAKRPFMLLMKDRMMGVLCFYSGLILAIVYLFFVAFPYIFDKVFNFSKIGQGLSFLGMLVGMIIGGATAPKFQSIYNSRVSKTGKPRAEFRLYPLMVGCFLSPIGLFIFAWTCFSKLHWMGAMVGTAIYGMGTSLIFQGIFGYTADGYRLFSASAMACNSLVRSIMAGVFPLFGLQMYEACGVNWGGSILAFATLAMIPFPFLFYKYGETLRNKSPYAWSMD</sequence>
<dbReference type="InterPro" id="IPR036259">
    <property type="entry name" value="MFS_trans_sf"/>
</dbReference>
<evidence type="ECO:0000256" key="3">
    <source>
        <dbReference type="ARBA" id="ARBA00022989"/>
    </source>
</evidence>
<dbReference type="eggNOG" id="KOG0255">
    <property type="taxonomic scope" value="Eukaryota"/>
</dbReference>
<dbReference type="GO" id="GO:0140115">
    <property type="term" value="P:export across plasma membrane"/>
    <property type="evidence" value="ECO:0007669"/>
    <property type="project" value="UniProtKB-ARBA"/>
</dbReference>
<dbReference type="CDD" id="cd17323">
    <property type="entry name" value="MFS_Tpo1_MDR_like"/>
    <property type="match status" value="1"/>
</dbReference>
<organism evidence="7 8">
    <name type="scientific">Wickerhamomyces ciferrii (strain ATCC 14091 / BCRC 22168 / CBS 111 / JCM 3599 / NBRC 0793 / NRRL Y-1031 F-60-10)</name>
    <name type="common">Yeast</name>
    <name type="synonym">Pichia ciferrii</name>
    <dbReference type="NCBI Taxonomy" id="1206466"/>
    <lineage>
        <taxon>Eukaryota</taxon>
        <taxon>Fungi</taxon>
        <taxon>Dikarya</taxon>
        <taxon>Ascomycota</taxon>
        <taxon>Saccharomycotina</taxon>
        <taxon>Saccharomycetes</taxon>
        <taxon>Phaffomycetales</taxon>
        <taxon>Wickerhamomycetaceae</taxon>
        <taxon>Wickerhamomyces</taxon>
    </lineage>
</organism>
<feature type="transmembrane region" description="Helical" evidence="5">
    <location>
        <begin position="217"/>
        <end position="242"/>
    </location>
</feature>
<dbReference type="AlphaFoldDB" id="K0KMB7"/>
<dbReference type="PROSITE" id="PS00216">
    <property type="entry name" value="SUGAR_TRANSPORT_1"/>
    <property type="match status" value="1"/>
</dbReference>
<feature type="transmembrane region" description="Helical" evidence="5">
    <location>
        <begin position="184"/>
        <end position="205"/>
    </location>
</feature>
<evidence type="ECO:0000256" key="4">
    <source>
        <dbReference type="ARBA" id="ARBA00023136"/>
    </source>
</evidence>
<evidence type="ECO:0000313" key="7">
    <source>
        <dbReference type="EMBL" id="CCH46405.1"/>
    </source>
</evidence>
<comment type="subcellular location">
    <subcellularLocation>
        <location evidence="1">Membrane</location>
        <topology evidence="1">Multi-pass membrane protein</topology>
    </subcellularLocation>
</comment>
<feature type="domain" description="Major facilitator superfamily (MFS) profile" evidence="6">
    <location>
        <begin position="53"/>
        <end position="488"/>
    </location>
</feature>
<evidence type="ECO:0000313" key="8">
    <source>
        <dbReference type="Proteomes" id="UP000009328"/>
    </source>
</evidence>
<name>K0KMB7_WICCF</name>
<dbReference type="SUPFAM" id="SSF103473">
    <property type="entry name" value="MFS general substrate transporter"/>
    <property type="match status" value="1"/>
</dbReference>
<dbReference type="PANTHER" id="PTHR23502:SF7">
    <property type="entry name" value="DRUG_PROTON ANTIPORTER YHK8-RELATED"/>
    <property type="match status" value="1"/>
</dbReference>
<dbReference type="Pfam" id="PF07690">
    <property type="entry name" value="MFS_1"/>
    <property type="match status" value="1"/>
</dbReference>
<keyword evidence="3 5" id="KW-1133">Transmembrane helix</keyword>
<feature type="transmembrane region" description="Helical" evidence="5">
    <location>
        <begin position="94"/>
        <end position="113"/>
    </location>
</feature>
<feature type="transmembrane region" description="Helical" evidence="5">
    <location>
        <begin position="125"/>
        <end position="144"/>
    </location>
</feature>
<dbReference type="GO" id="GO:0042908">
    <property type="term" value="P:xenobiotic transport"/>
    <property type="evidence" value="ECO:0007669"/>
    <property type="project" value="UniProtKB-ARBA"/>
</dbReference>
<feature type="transmembrane region" description="Helical" evidence="5">
    <location>
        <begin position="427"/>
        <end position="450"/>
    </location>
</feature>
<comment type="caution">
    <text evidence="7">The sequence shown here is derived from an EMBL/GenBank/DDBJ whole genome shotgun (WGS) entry which is preliminary data.</text>
</comment>
<accession>K0KMB7</accession>
<dbReference type="InterPro" id="IPR011701">
    <property type="entry name" value="MFS"/>
</dbReference>
<feature type="transmembrane region" description="Helical" evidence="5">
    <location>
        <begin position="291"/>
        <end position="317"/>
    </location>
</feature>
<feature type="transmembrane region" description="Helical" evidence="5">
    <location>
        <begin position="367"/>
        <end position="388"/>
    </location>
</feature>
<reference evidence="7 8" key="1">
    <citation type="journal article" date="2012" name="Eukaryot. Cell">
        <title>Draft genome sequence of Wickerhamomyces ciferrii NRRL Y-1031 F-60-10.</title>
        <authorList>
            <person name="Schneider J."/>
            <person name="Andrea H."/>
            <person name="Blom J."/>
            <person name="Jaenicke S."/>
            <person name="Ruckert C."/>
            <person name="Schorsch C."/>
            <person name="Szczepanowski R."/>
            <person name="Farwick M."/>
            <person name="Goesmann A."/>
            <person name="Puhler A."/>
            <person name="Schaffer S."/>
            <person name="Tauch A."/>
            <person name="Kohler T."/>
            <person name="Brinkrolf K."/>
        </authorList>
    </citation>
    <scope>NUCLEOTIDE SEQUENCE [LARGE SCALE GENOMIC DNA]</scope>
    <source>
        <strain evidence="8">ATCC 14091 / BCRC 22168 / CBS 111 / JCM 3599 / NBRC 0793 / NRRL Y-1031 F-60-10</strain>
    </source>
</reference>
<dbReference type="Proteomes" id="UP000009328">
    <property type="component" value="Unassembled WGS sequence"/>
</dbReference>
<dbReference type="InParanoid" id="K0KMB7"/>
<evidence type="ECO:0000256" key="2">
    <source>
        <dbReference type="ARBA" id="ARBA00022692"/>
    </source>
</evidence>
<dbReference type="PROSITE" id="PS50850">
    <property type="entry name" value="MFS"/>
    <property type="match status" value="1"/>
</dbReference>
<dbReference type="FunCoup" id="K0KMB7">
    <property type="interactions" value="33"/>
</dbReference>
<feature type="transmembrane region" description="Helical" evidence="5">
    <location>
        <begin position="329"/>
        <end position="346"/>
    </location>
</feature>
<dbReference type="InterPro" id="IPR005829">
    <property type="entry name" value="Sugar_transporter_CS"/>
</dbReference>
<gene>
    <name evidence="7" type="ORF">BN7_5998</name>
</gene>
<keyword evidence="4 5" id="KW-0472">Membrane</keyword>
<dbReference type="GO" id="GO:0022857">
    <property type="term" value="F:transmembrane transporter activity"/>
    <property type="evidence" value="ECO:0007669"/>
    <property type="project" value="InterPro"/>
</dbReference>
<dbReference type="InterPro" id="IPR020846">
    <property type="entry name" value="MFS_dom"/>
</dbReference>
<proteinExistence type="predicted"/>
<feature type="transmembrane region" description="Helical" evidence="5">
    <location>
        <begin position="57"/>
        <end position="74"/>
    </location>
</feature>
<feature type="transmembrane region" description="Helical" evidence="5">
    <location>
        <begin position="462"/>
        <end position="482"/>
    </location>
</feature>
<dbReference type="GO" id="GO:0005886">
    <property type="term" value="C:plasma membrane"/>
    <property type="evidence" value="ECO:0007669"/>
    <property type="project" value="TreeGrafter"/>
</dbReference>
<evidence type="ECO:0000256" key="5">
    <source>
        <dbReference type="SAM" id="Phobius"/>
    </source>
</evidence>
<evidence type="ECO:0000256" key="1">
    <source>
        <dbReference type="ARBA" id="ARBA00004141"/>
    </source>
</evidence>
<dbReference type="STRING" id="1206466.K0KMB7"/>
<keyword evidence="2 5" id="KW-0812">Transmembrane</keyword>
<dbReference type="EMBL" id="CAIF01000244">
    <property type="protein sequence ID" value="CCH46405.1"/>
    <property type="molecule type" value="Genomic_DNA"/>
</dbReference>